<proteinExistence type="predicted"/>
<protein>
    <submittedName>
        <fullName evidence="1">Uncharacterized protein</fullName>
    </submittedName>
</protein>
<accession>A0A0E9SHJ9</accession>
<reference evidence="1" key="1">
    <citation type="submission" date="2014-11" db="EMBL/GenBank/DDBJ databases">
        <authorList>
            <person name="Amaro Gonzalez C."/>
        </authorList>
    </citation>
    <scope>NUCLEOTIDE SEQUENCE</scope>
</reference>
<organism evidence="1">
    <name type="scientific">Anguilla anguilla</name>
    <name type="common">European freshwater eel</name>
    <name type="synonym">Muraena anguilla</name>
    <dbReference type="NCBI Taxonomy" id="7936"/>
    <lineage>
        <taxon>Eukaryota</taxon>
        <taxon>Metazoa</taxon>
        <taxon>Chordata</taxon>
        <taxon>Craniata</taxon>
        <taxon>Vertebrata</taxon>
        <taxon>Euteleostomi</taxon>
        <taxon>Actinopterygii</taxon>
        <taxon>Neopterygii</taxon>
        <taxon>Teleostei</taxon>
        <taxon>Anguilliformes</taxon>
        <taxon>Anguillidae</taxon>
        <taxon>Anguilla</taxon>
    </lineage>
</organism>
<name>A0A0E9SHJ9_ANGAN</name>
<sequence length="26" mass="2668">MKTASAALWSLNSCSLPSTNTLSVQG</sequence>
<dbReference type="AlphaFoldDB" id="A0A0E9SHJ9"/>
<dbReference type="EMBL" id="GBXM01067821">
    <property type="protein sequence ID" value="JAH40756.1"/>
    <property type="molecule type" value="Transcribed_RNA"/>
</dbReference>
<evidence type="ECO:0000313" key="1">
    <source>
        <dbReference type="EMBL" id="JAH40756.1"/>
    </source>
</evidence>
<reference evidence="1" key="2">
    <citation type="journal article" date="2015" name="Fish Shellfish Immunol.">
        <title>Early steps in the European eel (Anguilla anguilla)-Vibrio vulnificus interaction in the gills: Role of the RtxA13 toxin.</title>
        <authorList>
            <person name="Callol A."/>
            <person name="Pajuelo D."/>
            <person name="Ebbesson L."/>
            <person name="Teles M."/>
            <person name="MacKenzie S."/>
            <person name="Amaro C."/>
        </authorList>
    </citation>
    <scope>NUCLEOTIDE SEQUENCE</scope>
</reference>